<dbReference type="EMBL" id="FO203503">
    <property type="protein sequence ID" value="CCK80484.1"/>
    <property type="molecule type" value="Genomic_DNA"/>
</dbReference>
<dbReference type="STRING" id="651182.TOL2_C23230"/>
<accession>K0N964</accession>
<sequence length="326" mass="37865">MKINLSYECTSDYEINRAEILDLHERNHGSVPTDRYDSHYMDNPFGEPLMGLCFHKTKIVGQENYIKHDLACGGRICKGALGVDSLVDADYRLFYGIFGKLCKLTIGEIKKNVDVLCAFANEESKKYYLKYFKWQVATKVQVYKKATKYTGLTREGLLSLVRPGKLHQGLIFEKVNLFDPDVLKPVIEDCLSASDQLYFYKTPAFLNWKFLSNKHYGVTGYYIKYKGDVIGYCATHDKGFEKKIVDIQLKRNDIKWFEKAISTLSCIARKEGLRRLVIYATPDCWYENALKKHLFIKRWDFDFITRTFKPLPDTGWIIHIGDLDVF</sequence>
<dbReference type="OrthoDB" id="5525598at2"/>
<dbReference type="HOGENOM" id="CLU_849312_0_0_7"/>
<gene>
    <name evidence="1" type="ordered locus">TOL2_C23230</name>
</gene>
<dbReference type="Proteomes" id="UP000007347">
    <property type="component" value="Chromosome"/>
</dbReference>
<reference evidence="1 2" key="1">
    <citation type="journal article" date="2013" name="Environ. Microbiol.">
        <title>Complete genome, catabolic sub-proteomes and key-metabolites of Desulfobacula toluolica Tol2, a marine, aromatic compound-degrading, sulfate-reducing bacterium.</title>
        <authorList>
            <person name="Wohlbrand L."/>
            <person name="Jacob J.H."/>
            <person name="Kube M."/>
            <person name="Mussmann M."/>
            <person name="Jarling R."/>
            <person name="Beck A."/>
            <person name="Amann R."/>
            <person name="Wilkes H."/>
            <person name="Reinhardt R."/>
            <person name="Rabus R."/>
        </authorList>
    </citation>
    <scope>NUCLEOTIDE SEQUENCE [LARGE SCALE GENOMIC DNA]</scope>
    <source>
        <strain evidence="2">DSM 7467 / Tol2</strain>
    </source>
</reference>
<name>K0N964_DESTT</name>
<dbReference type="PATRIC" id="fig|651182.5.peg.2748"/>
<dbReference type="InterPro" id="IPR016181">
    <property type="entry name" value="Acyl_CoA_acyltransferase"/>
</dbReference>
<dbReference type="AlphaFoldDB" id="K0N964"/>
<dbReference type="SUPFAM" id="SSF55729">
    <property type="entry name" value="Acyl-CoA N-acyltransferases (Nat)"/>
    <property type="match status" value="1"/>
</dbReference>
<organism evidence="1 2">
    <name type="scientific">Desulfobacula toluolica (strain DSM 7467 / Tol2)</name>
    <dbReference type="NCBI Taxonomy" id="651182"/>
    <lineage>
        <taxon>Bacteria</taxon>
        <taxon>Pseudomonadati</taxon>
        <taxon>Thermodesulfobacteriota</taxon>
        <taxon>Desulfobacteria</taxon>
        <taxon>Desulfobacterales</taxon>
        <taxon>Desulfobacteraceae</taxon>
        <taxon>Desulfobacula</taxon>
    </lineage>
</organism>
<evidence type="ECO:0000313" key="2">
    <source>
        <dbReference type="Proteomes" id="UP000007347"/>
    </source>
</evidence>
<dbReference type="KEGG" id="dto:TOL2_C23230"/>
<evidence type="ECO:0000313" key="1">
    <source>
        <dbReference type="EMBL" id="CCK80484.1"/>
    </source>
</evidence>
<proteinExistence type="predicted"/>
<protein>
    <submittedName>
        <fullName evidence="1">Conserved uncharacterized protein</fullName>
    </submittedName>
</protein>
<dbReference type="RefSeq" id="WP_014957796.1">
    <property type="nucleotide sequence ID" value="NC_018645.1"/>
</dbReference>
<keyword evidence="2" id="KW-1185">Reference proteome</keyword>